<dbReference type="InterPro" id="IPR041698">
    <property type="entry name" value="Methyltransf_25"/>
</dbReference>
<dbReference type="EMBL" id="CP048617">
    <property type="protein sequence ID" value="QIB27013.1"/>
    <property type="molecule type" value="Genomic_DNA"/>
</dbReference>
<evidence type="ECO:0000256" key="1">
    <source>
        <dbReference type="ARBA" id="ARBA00022603"/>
    </source>
</evidence>
<dbReference type="InterPro" id="IPR029063">
    <property type="entry name" value="SAM-dependent_MTases_sf"/>
</dbReference>
<evidence type="ECO:0000256" key="4">
    <source>
        <dbReference type="HAMAP-Rule" id="MF_02100"/>
    </source>
</evidence>
<dbReference type="GO" id="GO:0008757">
    <property type="term" value="F:S-adenosylmethionine-dependent methyltransferase activity"/>
    <property type="evidence" value="ECO:0007669"/>
    <property type="project" value="UniProtKB-UniRule"/>
</dbReference>
<proteinExistence type="inferred from homology"/>
<protein>
    <recommendedName>
        <fullName evidence="4">Uncharacterized methyltransferase G3A45_06735</fullName>
        <ecNumber evidence="4">2.1.1.-</ecNumber>
    </recommendedName>
</protein>
<feature type="domain" description="Methyltransferase" evidence="5">
    <location>
        <begin position="51"/>
        <end position="140"/>
    </location>
</feature>
<evidence type="ECO:0000256" key="3">
    <source>
        <dbReference type="ARBA" id="ARBA00022691"/>
    </source>
</evidence>
<dbReference type="Gene3D" id="3.40.50.150">
    <property type="entry name" value="Vaccinia Virus protein VP39"/>
    <property type="match status" value="1"/>
</dbReference>
<keyword evidence="2 4" id="KW-0808">Transferase</keyword>
<dbReference type="Proteomes" id="UP000464452">
    <property type="component" value="Chromosome"/>
</dbReference>
<feature type="binding site" evidence="4">
    <location>
        <position position="55"/>
    </location>
    <ligand>
        <name>S-adenosyl-L-methionine</name>
        <dbReference type="ChEBI" id="CHEBI:59789"/>
    </ligand>
</feature>
<feature type="binding site" evidence="4">
    <location>
        <position position="76"/>
    </location>
    <ligand>
        <name>S-adenosyl-L-methionine</name>
        <dbReference type="ChEBI" id="CHEBI:59789"/>
    </ligand>
</feature>
<name>A0A6P1YE23_9FIRM</name>
<organism evidence="6 7">
    <name type="scientific">Caloranaerobacter azorensis</name>
    <dbReference type="NCBI Taxonomy" id="116090"/>
    <lineage>
        <taxon>Bacteria</taxon>
        <taxon>Bacillati</taxon>
        <taxon>Bacillota</taxon>
        <taxon>Tissierellia</taxon>
        <taxon>Tissierellales</taxon>
        <taxon>Thermohalobacteraceae</taxon>
        <taxon>Caloranaerobacter</taxon>
    </lineage>
</organism>
<comment type="caution">
    <text evidence="4">Lacks conserved residue(s) required for the propagation of feature annotation.</text>
</comment>
<evidence type="ECO:0000313" key="7">
    <source>
        <dbReference type="Proteomes" id="UP000464452"/>
    </source>
</evidence>
<dbReference type="InterPro" id="IPR023553">
    <property type="entry name" value="Uncharacterised_MeTfrase_YrrT"/>
</dbReference>
<comment type="function">
    <text evidence="4">Could be a S-adenosyl-L-methionine-dependent methyltransferase.</text>
</comment>
<dbReference type="HAMAP" id="MF_02100">
    <property type="entry name" value="Methyltr_YrrT"/>
    <property type="match status" value="1"/>
</dbReference>
<dbReference type="RefSeq" id="WP_163234945.1">
    <property type="nucleotide sequence ID" value="NZ_CP048617.1"/>
</dbReference>
<reference evidence="6 7" key="1">
    <citation type="submission" date="2020-02" db="EMBL/GenBank/DDBJ databases">
        <title>Thermophilic hydrogen producing bacteria, Caloranaerobacter azorensis.</title>
        <authorList>
            <person name="Baek K."/>
        </authorList>
    </citation>
    <scope>NUCLEOTIDE SEQUENCE [LARGE SCALE GENOMIC DNA]</scope>
    <source>
        <strain evidence="6 7">T3-1</strain>
    </source>
</reference>
<evidence type="ECO:0000259" key="5">
    <source>
        <dbReference type="Pfam" id="PF13649"/>
    </source>
</evidence>
<evidence type="ECO:0000313" key="6">
    <source>
        <dbReference type="EMBL" id="QIB27013.1"/>
    </source>
</evidence>
<dbReference type="PANTHER" id="PTHR43861">
    <property type="entry name" value="TRANS-ACONITATE 2-METHYLTRANSFERASE-RELATED"/>
    <property type="match status" value="1"/>
</dbReference>
<comment type="similarity">
    <text evidence="4">Belongs to the methyltransferase superfamily. YrrT family.</text>
</comment>
<keyword evidence="3 4" id="KW-0949">S-adenosyl-L-methionine</keyword>
<accession>A0A6P1YE23</accession>
<dbReference type="Pfam" id="PF13649">
    <property type="entry name" value="Methyltransf_25"/>
    <property type="match status" value="1"/>
</dbReference>
<dbReference type="EC" id="2.1.1.-" evidence="4"/>
<dbReference type="SUPFAM" id="SSF53335">
    <property type="entry name" value="S-adenosyl-L-methionine-dependent methyltransferases"/>
    <property type="match status" value="1"/>
</dbReference>
<dbReference type="GO" id="GO:0032259">
    <property type="term" value="P:methylation"/>
    <property type="evidence" value="ECO:0007669"/>
    <property type="project" value="UniProtKB-KW"/>
</dbReference>
<sequence length="215" mass="25052">MPNFNKLFDEWAKSYDETVYGTNNEYVEVFENYEDILKYISDEVSDKNGTIVEIGVGTGNLTKVLYEKKLNIVGIEPSKEMRKIAKEKLPNVDILDGHFLSIPINKKIDAIVSSYAFHHLTYYEKKKSLEYLDSNLNNNGKIVIADTMFESIEYKENLLKYIESNKCFNLLNDLRTEYYELLDNLCALFKELNYSYSLKKMNKYVWVISAVKGGY</sequence>
<keyword evidence="1 4" id="KW-0489">Methyltransferase</keyword>
<gene>
    <name evidence="6" type="ORF">G3A45_06735</name>
</gene>
<evidence type="ECO:0000256" key="2">
    <source>
        <dbReference type="ARBA" id="ARBA00022679"/>
    </source>
</evidence>
<dbReference type="AlphaFoldDB" id="A0A6P1YE23"/>
<dbReference type="KEGG" id="cazo:G3A45_06735"/>
<dbReference type="CDD" id="cd02440">
    <property type="entry name" value="AdoMet_MTases"/>
    <property type="match status" value="1"/>
</dbReference>